<accession>A0A317PN60</accession>
<dbReference type="EMBL" id="QGTR01000002">
    <property type="protein sequence ID" value="PWW01983.1"/>
    <property type="molecule type" value="Genomic_DNA"/>
</dbReference>
<dbReference type="AlphaFoldDB" id="A0A317PN60"/>
<evidence type="ECO:0000313" key="2">
    <source>
        <dbReference type="EMBL" id="PWW01983.1"/>
    </source>
</evidence>
<keyword evidence="1" id="KW-0812">Transmembrane</keyword>
<name>A0A317PN60_9HYPH</name>
<dbReference type="PROSITE" id="PS51318">
    <property type="entry name" value="TAT"/>
    <property type="match status" value="1"/>
</dbReference>
<organism evidence="2 3">
    <name type="scientific">Hoeflea marina</name>
    <dbReference type="NCBI Taxonomy" id="274592"/>
    <lineage>
        <taxon>Bacteria</taxon>
        <taxon>Pseudomonadati</taxon>
        <taxon>Pseudomonadota</taxon>
        <taxon>Alphaproteobacteria</taxon>
        <taxon>Hyphomicrobiales</taxon>
        <taxon>Rhizobiaceae</taxon>
        <taxon>Hoeflea</taxon>
    </lineage>
</organism>
<protein>
    <submittedName>
        <fullName evidence="2">Uncharacterized protein</fullName>
    </submittedName>
</protein>
<proteinExistence type="predicted"/>
<evidence type="ECO:0000313" key="3">
    <source>
        <dbReference type="Proteomes" id="UP000246352"/>
    </source>
</evidence>
<evidence type="ECO:0000256" key="1">
    <source>
        <dbReference type="SAM" id="Phobius"/>
    </source>
</evidence>
<keyword evidence="1" id="KW-0472">Membrane</keyword>
<reference evidence="2 3" key="1">
    <citation type="submission" date="2018-05" db="EMBL/GenBank/DDBJ databases">
        <title>Genomic Encyclopedia of Type Strains, Phase IV (KMG-IV): sequencing the most valuable type-strain genomes for metagenomic binning, comparative biology and taxonomic classification.</title>
        <authorList>
            <person name="Goeker M."/>
        </authorList>
    </citation>
    <scope>NUCLEOTIDE SEQUENCE [LARGE SCALE GENOMIC DNA]</scope>
    <source>
        <strain evidence="2 3">DSM 16791</strain>
    </source>
</reference>
<dbReference type="InterPro" id="IPR006311">
    <property type="entry name" value="TAT_signal"/>
</dbReference>
<gene>
    <name evidence="2" type="ORF">DFR52_102648</name>
</gene>
<feature type="transmembrane region" description="Helical" evidence="1">
    <location>
        <begin position="12"/>
        <end position="30"/>
    </location>
</feature>
<comment type="caution">
    <text evidence="2">The sequence shown here is derived from an EMBL/GenBank/DDBJ whole genome shotgun (WGS) entry which is preliminary data.</text>
</comment>
<keyword evidence="3" id="KW-1185">Reference proteome</keyword>
<sequence length="32" mass="3265">MTDTLTTRRTHLAAASATVATLVAGLILPARA</sequence>
<keyword evidence="1" id="KW-1133">Transmembrane helix</keyword>
<dbReference type="Proteomes" id="UP000246352">
    <property type="component" value="Unassembled WGS sequence"/>
</dbReference>